<dbReference type="InterPro" id="IPR011009">
    <property type="entry name" value="Kinase-like_dom_sf"/>
</dbReference>
<evidence type="ECO:0000313" key="3">
    <source>
        <dbReference type="Proteomes" id="UP000522262"/>
    </source>
</evidence>
<dbReference type="Gene3D" id="1.10.510.10">
    <property type="entry name" value="Transferase(Phosphotransferase) domain 1"/>
    <property type="match status" value="1"/>
</dbReference>
<keyword evidence="3" id="KW-1185">Reference proteome</keyword>
<accession>A0A8H5IIM5</accession>
<evidence type="ECO:0000259" key="1">
    <source>
        <dbReference type="Pfam" id="PF14479"/>
    </source>
</evidence>
<name>A0A8H5IIM5_9HYPO</name>
<protein>
    <submittedName>
        <fullName evidence="2">Het-s domain-containing protein</fullName>
    </submittedName>
</protein>
<organism evidence="2 3">
    <name type="scientific">Fusarium mexicanum</name>
    <dbReference type="NCBI Taxonomy" id="751941"/>
    <lineage>
        <taxon>Eukaryota</taxon>
        <taxon>Fungi</taxon>
        <taxon>Dikarya</taxon>
        <taxon>Ascomycota</taxon>
        <taxon>Pezizomycotina</taxon>
        <taxon>Sordariomycetes</taxon>
        <taxon>Hypocreomycetidae</taxon>
        <taxon>Hypocreales</taxon>
        <taxon>Nectriaceae</taxon>
        <taxon>Fusarium</taxon>
        <taxon>Fusarium fujikuroi species complex</taxon>
    </lineage>
</organism>
<dbReference type="SUPFAM" id="SSF56112">
    <property type="entry name" value="Protein kinase-like (PK-like)"/>
    <property type="match status" value="1"/>
</dbReference>
<dbReference type="InterPro" id="IPR038305">
    <property type="entry name" value="HeLo_sf"/>
</dbReference>
<reference evidence="2 3" key="1">
    <citation type="submission" date="2020-05" db="EMBL/GenBank/DDBJ databases">
        <title>Identification and distribution of gene clusters putatively required for synthesis of sphingolipid metabolism inhibitors in phylogenetically diverse species of the filamentous fungus Fusarium.</title>
        <authorList>
            <person name="Kim H.-S."/>
            <person name="Busman M."/>
            <person name="Brown D.W."/>
            <person name="Divon H."/>
            <person name="Uhlig S."/>
            <person name="Proctor R.H."/>
        </authorList>
    </citation>
    <scope>NUCLEOTIDE SEQUENCE [LARGE SCALE GENOMIC DNA]</scope>
    <source>
        <strain evidence="2 3">NRRL 53147</strain>
    </source>
</reference>
<comment type="caution">
    <text evidence="2">The sequence shown here is derived from an EMBL/GenBank/DDBJ whole genome shotgun (WGS) entry which is preliminary data.</text>
</comment>
<proteinExistence type="predicted"/>
<dbReference type="InterPro" id="IPR029498">
    <property type="entry name" value="HeLo_dom"/>
</dbReference>
<dbReference type="EMBL" id="JAAOAM010000254">
    <property type="protein sequence ID" value="KAF5536637.1"/>
    <property type="molecule type" value="Genomic_DNA"/>
</dbReference>
<dbReference type="AlphaFoldDB" id="A0A8H5IIM5"/>
<dbReference type="Pfam" id="PF14479">
    <property type="entry name" value="HeLo"/>
    <property type="match status" value="1"/>
</dbReference>
<dbReference type="PANTHER" id="PTHR37542:SF1">
    <property type="entry name" value="PRION-INHIBITION AND PROPAGATION HELO DOMAIN-CONTAINING PROTEIN"/>
    <property type="match status" value="1"/>
</dbReference>
<evidence type="ECO:0000313" key="2">
    <source>
        <dbReference type="EMBL" id="KAF5536637.1"/>
    </source>
</evidence>
<dbReference type="Proteomes" id="UP000522262">
    <property type="component" value="Unassembled WGS sequence"/>
</dbReference>
<feature type="domain" description="Prion-inhibition and propagation HeLo" evidence="1">
    <location>
        <begin position="7"/>
        <end position="194"/>
    </location>
</feature>
<dbReference type="PANTHER" id="PTHR37542">
    <property type="entry name" value="HELO DOMAIN-CONTAINING PROTEIN-RELATED"/>
    <property type="match status" value="1"/>
</dbReference>
<sequence>MAADKIGIITGTTSLFLQTFGGVVTGLDLWDEAAAIGADALNFKVRLDAQKAKLRVWTTEWEIEKGSDAIYFQDPKFITLQDHVIQSLLSIQTLLHALDELGANNKAIASASTHSVTAAATFADLARLADPDSSERQIWVQKMEAIKKEAGAYDRLQWALRNGKAESALNKVAALIHDIYVLLPPPQMDPAAAVAMNRSLHSQSIPLLSEMNQDIIDNTLVTGISKLKITTRRLEERAYGLKDSNVNRKARDLRAPNPDVTTTRSLGTFKHTSSTNTVWHDVLVEWKVADSATANYSQNDVLYHAAMLTRVQSLARLLQLKEKPAELRTLPCLGVVTKAGPSDAVKLHGLIYHVPSTGFKTLASIVKASATNPNKPGDYFLEDRFSSAVVLCKAVLYLHISGWLHKGIRANNVLFFGKTTAAASKGTEYDLSQPYLVGFEFSRENTPNAMTEDVTNDLEWNLYRHPDVQGMPIGADLAGKLEGNSAEKGDPKPQRTFFSAIHDIYAVGIVLLEIGLMKSALEMYEEEIQDPNYEHSAIGFKERILETQVSRLGQLVGREYFQAVKTCIMGDFDAGSYGNLPEAFYTQVVRKVAGPNSVSNREI</sequence>
<gene>
    <name evidence="2" type="ORF">FMEXI_10237</name>
</gene>
<dbReference type="Gene3D" id="1.20.120.1020">
    <property type="entry name" value="Prion-inhibition and propagation, HeLo domain"/>
    <property type="match status" value="1"/>
</dbReference>